<keyword evidence="4" id="KW-0694">RNA-binding</keyword>
<proteinExistence type="inferred from homology"/>
<comment type="function">
    <text evidence="4">Binds as a heterodimer with protein bS6 to the central domain of the 16S rRNA, where it helps stabilize the platform of the 30S subunit.</text>
</comment>
<evidence type="ECO:0000256" key="3">
    <source>
        <dbReference type="ARBA" id="ARBA00023274"/>
    </source>
</evidence>
<keyword evidence="3 4" id="KW-0687">Ribonucleoprotein</keyword>
<accession>A0AAU7QRC4</accession>
<dbReference type="EMBL" id="CP157895">
    <property type="protein sequence ID" value="XBT18539.1"/>
    <property type="molecule type" value="Genomic_DNA"/>
</dbReference>
<protein>
    <recommendedName>
        <fullName evidence="4">Small ribosomal subunit protein bS18</fullName>
    </recommendedName>
</protein>
<evidence type="ECO:0000256" key="1">
    <source>
        <dbReference type="ARBA" id="ARBA00005589"/>
    </source>
</evidence>
<dbReference type="GO" id="GO:0070181">
    <property type="term" value="F:small ribosomal subunit rRNA binding"/>
    <property type="evidence" value="ECO:0007669"/>
    <property type="project" value="TreeGrafter"/>
</dbReference>
<dbReference type="PRINTS" id="PR00974">
    <property type="entry name" value="RIBOSOMALS18"/>
</dbReference>
<dbReference type="NCBIfam" id="TIGR00165">
    <property type="entry name" value="S18"/>
    <property type="match status" value="1"/>
</dbReference>
<dbReference type="Gene3D" id="4.10.640.10">
    <property type="entry name" value="Ribosomal protein S18"/>
    <property type="match status" value="1"/>
</dbReference>
<name>A0AAU7QRC4_9FLAO</name>
<reference evidence="6" key="1">
    <citation type="submission" date="2024-06" db="EMBL/GenBank/DDBJ databases">
        <title>Diversity, functionality, and evolutionary history of bacterial symbionts in false click beetles (Coleoptera, Throscidae).</title>
        <authorList>
            <person name="Wierz J.C."/>
            <person name="Malm H."/>
            <person name="Kaltenpoth M."/>
            <person name="Engl T."/>
        </authorList>
    </citation>
    <scope>NUCLEOTIDE SEQUENCE</scope>
    <source>
        <strain evidence="6">Tder</strain>
    </source>
</reference>
<evidence type="ECO:0000313" key="6">
    <source>
        <dbReference type="EMBL" id="XBT18539.1"/>
    </source>
</evidence>
<dbReference type="HAMAP" id="MF_00270">
    <property type="entry name" value="Ribosomal_bS18"/>
    <property type="match status" value="1"/>
</dbReference>
<dbReference type="InterPro" id="IPR036870">
    <property type="entry name" value="Ribosomal_bS18_sf"/>
</dbReference>
<dbReference type="AlphaFoldDB" id="A0AAU7QRC4"/>
<evidence type="ECO:0000256" key="4">
    <source>
        <dbReference type="HAMAP-Rule" id="MF_00270"/>
    </source>
</evidence>
<evidence type="ECO:0000256" key="2">
    <source>
        <dbReference type="ARBA" id="ARBA00022980"/>
    </source>
</evidence>
<keyword evidence="2 4" id="KW-0689">Ribosomal protein</keyword>
<gene>
    <name evidence="4 6" type="primary">rpsR</name>
    <name evidence="6" type="ORF">ABNO82_00270</name>
</gene>
<dbReference type="Pfam" id="PF01084">
    <property type="entry name" value="Ribosomal_S18"/>
    <property type="match status" value="1"/>
</dbReference>
<organism evidence="6">
    <name type="scientific">Candidatus Shikimatogenerans sp. Tder</name>
    <dbReference type="NCBI Taxonomy" id="3158566"/>
    <lineage>
        <taxon>Bacteria</taxon>
        <taxon>Pseudomonadati</taxon>
        <taxon>Bacteroidota</taxon>
        <taxon>Flavobacteriia</taxon>
        <taxon>Flavobacteriales</taxon>
        <taxon>Candidatus Shikimatogenerans</taxon>
    </lineage>
</organism>
<dbReference type="GO" id="GO:0003735">
    <property type="term" value="F:structural constituent of ribosome"/>
    <property type="evidence" value="ECO:0007669"/>
    <property type="project" value="InterPro"/>
</dbReference>
<keyword evidence="4" id="KW-0699">rRNA-binding</keyword>
<dbReference type="PANTHER" id="PTHR13479:SF40">
    <property type="entry name" value="SMALL RIBOSOMAL SUBUNIT PROTEIN BS18M"/>
    <property type="match status" value="1"/>
</dbReference>
<dbReference type="InterPro" id="IPR001648">
    <property type="entry name" value="Ribosomal_bS18"/>
</dbReference>
<dbReference type="GO" id="GO:0022627">
    <property type="term" value="C:cytosolic small ribosomal subunit"/>
    <property type="evidence" value="ECO:0007669"/>
    <property type="project" value="TreeGrafter"/>
</dbReference>
<dbReference type="PANTHER" id="PTHR13479">
    <property type="entry name" value="30S RIBOSOMAL PROTEIN S18"/>
    <property type="match status" value="1"/>
</dbReference>
<dbReference type="GO" id="GO:0006412">
    <property type="term" value="P:translation"/>
    <property type="evidence" value="ECO:0007669"/>
    <property type="project" value="UniProtKB-UniRule"/>
</dbReference>
<comment type="similarity">
    <text evidence="1 4 5">Belongs to the bacterial ribosomal protein bS18 family.</text>
</comment>
<evidence type="ECO:0000256" key="5">
    <source>
        <dbReference type="RuleBase" id="RU003910"/>
    </source>
</evidence>
<dbReference type="SUPFAM" id="SSF46911">
    <property type="entry name" value="Ribosomal protein S18"/>
    <property type="match status" value="1"/>
</dbReference>
<comment type="subunit">
    <text evidence="4">Part of the 30S ribosomal subunit. Forms a tight heterodimer with protein bS6.</text>
</comment>
<sequence>MKKVYKKKIYNIIKEKKKKKFCYFKKNNIKYIDYKNPIFLKGFLNEFGKILPRKITKVSSKYQKKIKKAIKRCRYLGLLPYITNNINL</sequence>